<proteinExistence type="predicted"/>
<keyword evidence="4" id="KW-1185">Reference proteome</keyword>
<evidence type="ECO:0000259" key="2">
    <source>
        <dbReference type="Pfam" id="PF25842"/>
    </source>
</evidence>
<dbReference type="GO" id="GO:0006508">
    <property type="term" value="P:proteolysis"/>
    <property type="evidence" value="ECO:0007669"/>
    <property type="project" value="UniProtKB-KW"/>
</dbReference>
<evidence type="ECO:0000313" key="3">
    <source>
        <dbReference type="EMBL" id="THF74226.1"/>
    </source>
</evidence>
<keyword evidence="1" id="KW-0472">Membrane</keyword>
<keyword evidence="1" id="KW-1133">Transmembrane helix</keyword>
<dbReference type="GO" id="GO:0008233">
    <property type="term" value="F:peptidase activity"/>
    <property type="evidence" value="ECO:0007669"/>
    <property type="project" value="UniProtKB-KW"/>
</dbReference>
<dbReference type="Gene3D" id="2.40.50.140">
    <property type="entry name" value="Nucleic acid-binding proteins"/>
    <property type="match status" value="1"/>
</dbReference>
<feature type="transmembrane region" description="Helical" evidence="1">
    <location>
        <begin position="42"/>
        <end position="60"/>
    </location>
</feature>
<dbReference type="InterPro" id="IPR058653">
    <property type="entry name" value="NfeD2_TM"/>
</dbReference>
<sequence>MDVLFWCCLLFGALMALVTLVFGDGLGDALGGLFSIDLHDVFQPVVLSGGITVFGGLGLLLHHYSSLPGYSVLVLAVLGAILVGAGMYFVYVKPMKNSENSTGYSMNELAGKLAEVLTPVPAVGYGEVLVKTVGGLSNHVAASFDKEEVPAGAKVVIVEVKEGTLYVSRME</sequence>
<evidence type="ECO:0000256" key="1">
    <source>
        <dbReference type="SAM" id="Phobius"/>
    </source>
</evidence>
<gene>
    <name evidence="3" type="ORF">E6C55_26000</name>
</gene>
<dbReference type="RefSeq" id="WP_136372757.1">
    <property type="nucleotide sequence ID" value="NZ_SSOB01000043.1"/>
</dbReference>
<dbReference type="AlphaFoldDB" id="A0A4S4BIA9"/>
<evidence type="ECO:0000313" key="4">
    <source>
        <dbReference type="Proteomes" id="UP000310636"/>
    </source>
</evidence>
<keyword evidence="1" id="KW-0812">Transmembrane</keyword>
<keyword evidence="3" id="KW-0378">Hydrolase</keyword>
<dbReference type="InterPro" id="IPR012340">
    <property type="entry name" value="NA-bd_OB-fold"/>
</dbReference>
<keyword evidence="3" id="KW-0645">Protease</keyword>
<dbReference type="Pfam" id="PF25842">
    <property type="entry name" value="NfeD_TM"/>
    <property type="match status" value="1"/>
</dbReference>
<name>A0A4S4BIA9_9BACL</name>
<feature type="domain" description="Membrane protein NfeD2 N-terminal transmembrane" evidence="2">
    <location>
        <begin position="2"/>
        <end position="100"/>
    </location>
</feature>
<accession>A0A4S4BIA9</accession>
<dbReference type="OrthoDB" id="1683445at2"/>
<reference evidence="3 4" key="1">
    <citation type="submission" date="2019-04" db="EMBL/GenBank/DDBJ databases">
        <title>Cohnella sp. nov. isolated from preserved vegetables.</title>
        <authorList>
            <person name="Lin S.-Y."/>
            <person name="Hung M.-H."/>
            <person name="Young C.-C."/>
        </authorList>
    </citation>
    <scope>NUCLEOTIDE SEQUENCE [LARGE SCALE GENOMIC DNA]</scope>
    <source>
        <strain evidence="3 4">CC-MHH1044</strain>
    </source>
</reference>
<feature type="transmembrane region" description="Helical" evidence="1">
    <location>
        <begin position="72"/>
        <end position="91"/>
    </location>
</feature>
<organism evidence="3 4">
    <name type="scientific">Cohnella fermenti</name>
    <dbReference type="NCBI Taxonomy" id="2565925"/>
    <lineage>
        <taxon>Bacteria</taxon>
        <taxon>Bacillati</taxon>
        <taxon>Bacillota</taxon>
        <taxon>Bacilli</taxon>
        <taxon>Bacillales</taxon>
        <taxon>Paenibacillaceae</taxon>
        <taxon>Cohnella</taxon>
    </lineage>
</organism>
<protein>
    <submittedName>
        <fullName evidence="3">Protease</fullName>
    </submittedName>
</protein>
<comment type="caution">
    <text evidence="3">The sequence shown here is derived from an EMBL/GenBank/DDBJ whole genome shotgun (WGS) entry which is preliminary data.</text>
</comment>
<dbReference type="EMBL" id="SSOB01000043">
    <property type="protein sequence ID" value="THF74226.1"/>
    <property type="molecule type" value="Genomic_DNA"/>
</dbReference>
<dbReference type="Proteomes" id="UP000310636">
    <property type="component" value="Unassembled WGS sequence"/>
</dbReference>